<keyword evidence="1" id="KW-0418">Kinase</keyword>
<comment type="caution">
    <text evidence="1">The sequence shown here is derived from an EMBL/GenBank/DDBJ whole genome shotgun (WGS) entry which is preliminary data.</text>
</comment>
<dbReference type="GO" id="GO:0016301">
    <property type="term" value="F:kinase activity"/>
    <property type="evidence" value="ECO:0007669"/>
    <property type="project" value="UniProtKB-KW"/>
</dbReference>
<accession>A0A699K405</accession>
<protein>
    <submittedName>
        <fullName evidence="1">Xylulose kinase-1</fullName>
    </submittedName>
</protein>
<proteinExistence type="predicted"/>
<name>A0A699K405_TANCI</name>
<dbReference type="AlphaFoldDB" id="A0A699K405"/>
<sequence>MVACLEKIKENAEFHQIVEFLFTCSINYALIVSPTLYASYIEQFWNTAISKIVNSVKQIHAIVDGKAVIISESSVRSDLLFNDEDAHIEQILPSSSTYQRKHKKTRKPKKAKKVTELPQTSVPLDIGVDEAVYQGEGDSMERAITTDASLVAAQDNVNIAKTQSTIMYIGPISQEIGSGDRPRR</sequence>
<reference evidence="1" key="1">
    <citation type="journal article" date="2019" name="Sci. Rep.">
        <title>Draft genome of Tanacetum cinerariifolium, the natural source of mosquito coil.</title>
        <authorList>
            <person name="Yamashiro T."/>
            <person name="Shiraishi A."/>
            <person name="Satake H."/>
            <person name="Nakayama K."/>
        </authorList>
    </citation>
    <scope>NUCLEOTIDE SEQUENCE</scope>
</reference>
<gene>
    <name evidence="1" type="ORF">Tci_642471</name>
</gene>
<dbReference type="EMBL" id="BKCJ010472234">
    <property type="protein sequence ID" value="GFA70499.1"/>
    <property type="molecule type" value="Genomic_DNA"/>
</dbReference>
<keyword evidence="1" id="KW-0808">Transferase</keyword>
<evidence type="ECO:0000313" key="1">
    <source>
        <dbReference type="EMBL" id="GFA70499.1"/>
    </source>
</evidence>
<organism evidence="1">
    <name type="scientific">Tanacetum cinerariifolium</name>
    <name type="common">Dalmatian daisy</name>
    <name type="synonym">Chrysanthemum cinerariifolium</name>
    <dbReference type="NCBI Taxonomy" id="118510"/>
    <lineage>
        <taxon>Eukaryota</taxon>
        <taxon>Viridiplantae</taxon>
        <taxon>Streptophyta</taxon>
        <taxon>Embryophyta</taxon>
        <taxon>Tracheophyta</taxon>
        <taxon>Spermatophyta</taxon>
        <taxon>Magnoliopsida</taxon>
        <taxon>eudicotyledons</taxon>
        <taxon>Gunneridae</taxon>
        <taxon>Pentapetalae</taxon>
        <taxon>asterids</taxon>
        <taxon>campanulids</taxon>
        <taxon>Asterales</taxon>
        <taxon>Asteraceae</taxon>
        <taxon>Asteroideae</taxon>
        <taxon>Anthemideae</taxon>
        <taxon>Anthemidinae</taxon>
        <taxon>Tanacetum</taxon>
    </lineage>
</organism>